<organism evidence="2 3">
    <name type="scientific">Cupriavidus laharis</name>
    <dbReference type="NCBI Taxonomy" id="151654"/>
    <lineage>
        <taxon>Bacteria</taxon>
        <taxon>Pseudomonadati</taxon>
        <taxon>Pseudomonadota</taxon>
        <taxon>Betaproteobacteria</taxon>
        <taxon>Burkholderiales</taxon>
        <taxon>Burkholderiaceae</taxon>
        <taxon>Cupriavidus</taxon>
    </lineage>
</organism>
<evidence type="ECO:0000313" key="3">
    <source>
        <dbReference type="Proteomes" id="UP000727654"/>
    </source>
</evidence>
<keyword evidence="3" id="KW-1185">Reference proteome</keyword>
<dbReference type="Proteomes" id="UP000727654">
    <property type="component" value="Unassembled WGS sequence"/>
</dbReference>
<sequence length="73" mass="7670">MPHPSPHIGHSLRRGLAEGTVIVLLTAALMGCEGVPRDTTATPPPPRQPIATGDDVYPAPTSVRDTRPPARTP</sequence>
<gene>
    <name evidence="2" type="ORF">LMG23992_04478</name>
</gene>
<feature type="region of interest" description="Disordered" evidence="1">
    <location>
        <begin position="34"/>
        <end position="73"/>
    </location>
</feature>
<comment type="caution">
    <text evidence="2">The sequence shown here is derived from an EMBL/GenBank/DDBJ whole genome shotgun (WGS) entry which is preliminary data.</text>
</comment>
<reference evidence="2 3" key="1">
    <citation type="submission" date="2021-08" db="EMBL/GenBank/DDBJ databases">
        <authorList>
            <person name="Peeters C."/>
        </authorList>
    </citation>
    <scope>NUCLEOTIDE SEQUENCE [LARGE SCALE GENOMIC DNA]</scope>
    <source>
        <strain evidence="2 3">LMG 23992</strain>
    </source>
</reference>
<proteinExistence type="predicted"/>
<dbReference type="EMBL" id="CAJZAI010000014">
    <property type="protein sequence ID" value="CAG9181329.1"/>
    <property type="molecule type" value="Genomic_DNA"/>
</dbReference>
<name>A0ABN7Z5T9_9BURK</name>
<accession>A0ABN7Z5T9</accession>
<feature type="compositionally biased region" description="Basic and acidic residues" evidence="1">
    <location>
        <begin position="64"/>
        <end position="73"/>
    </location>
</feature>
<evidence type="ECO:0000313" key="2">
    <source>
        <dbReference type="EMBL" id="CAG9181329.1"/>
    </source>
</evidence>
<protein>
    <submittedName>
        <fullName evidence="2">Uncharacterized protein</fullName>
    </submittedName>
</protein>
<evidence type="ECO:0000256" key="1">
    <source>
        <dbReference type="SAM" id="MobiDB-lite"/>
    </source>
</evidence>